<name>A0A1I1VE44_9GAMM</name>
<dbReference type="RefSeq" id="WP_093428973.1">
    <property type="nucleotide sequence ID" value="NZ_FOMJ01000009.1"/>
</dbReference>
<feature type="domain" description="DUF427" evidence="1">
    <location>
        <begin position="19"/>
        <end position="101"/>
    </location>
</feature>
<accession>A0A1I1VE44</accession>
<dbReference type="Pfam" id="PF04248">
    <property type="entry name" value="NTP_transf_9"/>
    <property type="match status" value="1"/>
</dbReference>
<dbReference type="AlphaFoldDB" id="A0A1I1VE44"/>
<organism evidence="2 3">
    <name type="scientific">Thiohalospira halophila DSM 15071</name>
    <dbReference type="NCBI Taxonomy" id="1123397"/>
    <lineage>
        <taxon>Bacteria</taxon>
        <taxon>Pseudomonadati</taxon>
        <taxon>Pseudomonadota</taxon>
        <taxon>Gammaproteobacteria</taxon>
        <taxon>Thiohalospirales</taxon>
        <taxon>Thiohalospiraceae</taxon>
        <taxon>Thiohalospira</taxon>
    </lineage>
</organism>
<dbReference type="OrthoDB" id="4565346at2"/>
<dbReference type="Gene3D" id="2.170.150.40">
    <property type="entry name" value="Domain of unknown function (DUF427)"/>
    <property type="match status" value="1"/>
</dbReference>
<reference evidence="2 3" key="1">
    <citation type="submission" date="2016-10" db="EMBL/GenBank/DDBJ databases">
        <authorList>
            <person name="de Groot N.N."/>
        </authorList>
    </citation>
    <scope>NUCLEOTIDE SEQUENCE [LARGE SCALE GENOMIC DNA]</scope>
    <source>
        <strain evidence="2 3">HL3</strain>
    </source>
</reference>
<protein>
    <submittedName>
        <fullName evidence="2">Uncharacterized conserved protein, DUF427 family</fullName>
    </submittedName>
</protein>
<dbReference type="InterPro" id="IPR038694">
    <property type="entry name" value="DUF427_sf"/>
</dbReference>
<keyword evidence="3" id="KW-1185">Reference proteome</keyword>
<proteinExistence type="predicted"/>
<gene>
    <name evidence="2" type="ORF">SAMN05660831_02360</name>
</gene>
<sequence>MTDDNPFQIHPEARRITVGSGLAVSDHALRVEQPPVMPAWYLPAGEVDGRFLIATNHCSYIQWVGETCWFDLVDGTSNAAWLHPDPSPLLAALGDRIAFDPHRVTIYLDGEPALASTRFMSPASRGIGPIPAPR</sequence>
<dbReference type="EMBL" id="FOMJ01000009">
    <property type="protein sequence ID" value="SFD81361.1"/>
    <property type="molecule type" value="Genomic_DNA"/>
</dbReference>
<evidence type="ECO:0000313" key="2">
    <source>
        <dbReference type="EMBL" id="SFD81361.1"/>
    </source>
</evidence>
<evidence type="ECO:0000259" key="1">
    <source>
        <dbReference type="Pfam" id="PF04248"/>
    </source>
</evidence>
<dbReference type="Proteomes" id="UP000198611">
    <property type="component" value="Unassembled WGS sequence"/>
</dbReference>
<dbReference type="InterPro" id="IPR007361">
    <property type="entry name" value="DUF427"/>
</dbReference>
<evidence type="ECO:0000313" key="3">
    <source>
        <dbReference type="Proteomes" id="UP000198611"/>
    </source>
</evidence>